<evidence type="ECO:0000313" key="1">
    <source>
        <dbReference type="EMBL" id="OGK64959.1"/>
    </source>
</evidence>
<dbReference type="Proteomes" id="UP000178450">
    <property type="component" value="Unassembled WGS sequence"/>
</dbReference>
<sequence>MVDIVPENSAPAPAEKVKINTLKIEIAPPVGEASPINPNNGQLVTDEVQPSTNHEQVLSREAFMQERGFVGGFISELLDKAKFTKANSKDEQVQLEDALTALKIKLTQTEQPVVITQQERAILEKLVLNYPPVGSDQLLGQLTQTRSNIMTLVSNYFGEQTGPILENPQQTEIKITETDTLQKAAQELGLLTSEAGPIDQDHWLTQLMSEAYRGLLSPEEMAGFLQGLSPEGRLIVTARDLRPESAFWQSFLSGQVGEAAEAKADSANQDSKKIGKVIGEWAQGKKALRLLLEEKLEAKKKKIMVKARVDFQDKGDQAVIIKAQEEIHQLEKDFYGLDKADKLNIRAQNFLSNLSLFYQQLPSQEPVAQSAWFDLINGEGDTKKTLLALFSALKIQDIDGELTSIMASTLERHVAKGLKLGGAIGAFALIFVLMQLYTGAMSGEGSSGQ</sequence>
<organism evidence="1 2">
    <name type="scientific">Candidatus Roizmanbacteria bacterium RIFOXYA1_FULL_41_12</name>
    <dbReference type="NCBI Taxonomy" id="1802082"/>
    <lineage>
        <taxon>Bacteria</taxon>
        <taxon>Candidatus Roizmaniibacteriota</taxon>
    </lineage>
</organism>
<accession>A0A1F7KAS5</accession>
<dbReference type="AlphaFoldDB" id="A0A1F7KAS5"/>
<name>A0A1F7KAS5_9BACT</name>
<dbReference type="EMBL" id="MGBG01000013">
    <property type="protein sequence ID" value="OGK64959.1"/>
    <property type="molecule type" value="Genomic_DNA"/>
</dbReference>
<comment type="caution">
    <text evidence="1">The sequence shown here is derived from an EMBL/GenBank/DDBJ whole genome shotgun (WGS) entry which is preliminary data.</text>
</comment>
<evidence type="ECO:0000313" key="2">
    <source>
        <dbReference type="Proteomes" id="UP000178450"/>
    </source>
</evidence>
<protein>
    <submittedName>
        <fullName evidence="1">Uncharacterized protein</fullName>
    </submittedName>
</protein>
<reference evidence="1 2" key="1">
    <citation type="journal article" date="2016" name="Nat. Commun.">
        <title>Thousands of microbial genomes shed light on interconnected biogeochemical processes in an aquifer system.</title>
        <authorList>
            <person name="Anantharaman K."/>
            <person name="Brown C.T."/>
            <person name="Hug L.A."/>
            <person name="Sharon I."/>
            <person name="Castelle C.J."/>
            <person name="Probst A.J."/>
            <person name="Thomas B.C."/>
            <person name="Singh A."/>
            <person name="Wilkins M.J."/>
            <person name="Karaoz U."/>
            <person name="Brodie E.L."/>
            <person name="Williams K.H."/>
            <person name="Hubbard S.S."/>
            <person name="Banfield J.F."/>
        </authorList>
    </citation>
    <scope>NUCLEOTIDE SEQUENCE [LARGE SCALE GENOMIC DNA]</scope>
</reference>
<gene>
    <name evidence="1" type="ORF">A2209_04685</name>
</gene>
<proteinExistence type="predicted"/>